<dbReference type="GO" id="GO:0048268">
    <property type="term" value="P:clathrin coat assembly"/>
    <property type="evidence" value="ECO:0007669"/>
    <property type="project" value="InterPro"/>
</dbReference>
<dbReference type="GO" id="GO:0005546">
    <property type="term" value="F:phosphatidylinositol-4,5-bisphosphate binding"/>
    <property type="evidence" value="ECO:0007669"/>
    <property type="project" value="TreeGrafter"/>
</dbReference>
<comment type="subcellular location">
    <subcellularLocation>
        <location evidence="1">Endomembrane system</location>
    </subcellularLocation>
</comment>
<evidence type="ECO:0000256" key="2">
    <source>
        <dbReference type="ARBA" id="ARBA00023136"/>
    </source>
</evidence>
<dbReference type="PANTHER" id="PTHR22951">
    <property type="entry name" value="CLATHRIN ASSEMBLY PROTEIN"/>
    <property type="match status" value="1"/>
</dbReference>
<feature type="non-terminal residue" evidence="4">
    <location>
        <position position="1"/>
    </location>
</feature>
<dbReference type="GO" id="GO:0032050">
    <property type="term" value="F:clathrin heavy chain binding"/>
    <property type="evidence" value="ECO:0007669"/>
    <property type="project" value="TreeGrafter"/>
</dbReference>
<dbReference type="GO" id="GO:0072583">
    <property type="term" value="P:clathrin-dependent endocytosis"/>
    <property type="evidence" value="ECO:0007669"/>
    <property type="project" value="InterPro"/>
</dbReference>
<sequence length="333" mass="38155">MAIDQTKKFKNLIDAFKDQASIIKATFSIHRRSSSIKVAVVRATTHGARNPPSDARLAALLAFGNDFRSSTAFLCIQALMERLHTTTSAAVAMKSLFTLHIIAIRGPFNLRGEVAFSPYYGGRNFLNLSAFRDVSDSEMSELSCWVRWYAGVVEHNRKLDRILYFRSRNPEIVEGKDRKIPELLEELDVLVGFSERISEVPESLHVQKSDLVYEVVRLVLESYRLVQREIWVRVNEIGNRVEWVSRDELTESVEILTRMENCRRKVSVLFVNRGKNEELWELVTCTKGKLVERRRRMTTTMTESTRLWNPFVEPGSLRPFGPAFLPLTVSTVG</sequence>
<dbReference type="InterPro" id="IPR048050">
    <property type="entry name" value="ANTH_N_plant"/>
</dbReference>
<dbReference type="GO" id="GO:0030136">
    <property type="term" value="C:clathrin-coated vesicle"/>
    <property type="evidence" value="ECO:0007669"/>
    <property type="project" value="TreeGrafter"/>
</dbReference>
<dbReference type="Pfam" id="PF07651">
    <property type="entry name" value="ANTH"/>
    <property type="match status" value="1"/>
</dbReference>
<proteinExistence type="predicted"/>
<reference evidence="4 5" key="1">
    <citation type="journal article" date="2021" name="Hortic Res">
        <title>The domestication of Cucurbita argyrosperma as revealed by the genome of its wild relative.</title>
        <authorList>
            <person name="Barrera-Redondo J."/>
            <person name="Sanchez-de la Vega G."/>
            <person name="Aguirre-Liguori J.A."/>
            <person name="Castellanos-Morales G."/>
            <person name="Gutierrez-Guerrero Y.T."/>
            <person name="Aguirre-Dugua X."/>
            <person name="Aguirre-Planter E."/>
            <person name="Tenaillon M.I."/>
            <person name="Lira-Saade R."/>
            <person name="Eguiarte L.E."/>
        </authorList>
    </citation>
    <scope>NUCLEOTIDE SEQUENCE [LARGE SCALE GENOMIC DNA]</scope>
    <source>
        <strain evidence="4">JBR-2021</strain>
    </source>
</reference>
<dbReference type="GO" id="GO:0000149">
    <property type="term" value="F:SNARE binding"/>
    <property type="evidence" value="ECO:0007669"/>
    <property type="project" value="TreeGrafter"/>
</dbReference>
<dbReference type="InterPro" id="IPR011417">
    <property type="entry name" value="ANTH_dom"/>
</dbReference>
<dbReference type="PROSITE" id="PS50942">
    <property type="entry name" value="ENTH"/>
    <property type="match status" value="1"/>
</dbReference>
<name>A0AAV6NK25_9ROSI</name>
<keyword evidence="5" id="KW-1185">Reference proteome</keyword>
<accession>A0AAV6NK25</accession>
<evidence type="ECO:0000259" key="3">
    <source>
        <dbReference type="PROSITE" id="PS50942"/>
    </source>
</evidence>
<dbReference type="InterPro" id="IPR013809">
    <property type="entry name" value="ENTH"/>
</dbReference>
<dbReference type="InterPro" id="IPR045192">
    <property type="entry name" value="AP180-like"/>
</dbReference>
<organism evidence="4 5">
    <name type="scientific">Cucurbita argyrosperma subsp. sororia</name>
    <dbReference type="NCBI Taxonomy" id="37648"/>
    <lineage>
        <taxon>Eukaryota</taxon>
        <taxon>Viridiplantae</taxon>
        <taxon>Streptophyta</taxon>
        <taxon>Embryophyta</taxon>
        <taxon>Tracheophyta</taxon>
        <taxon>Spermatophyta</taxon>
        <taxon>Magnoliopsida</taxon>
        <taxon>eudicotyledons</taxon>
        <taxon>Gunneridae</taxon>
        <taxon>Pentapetalae</taxon>
        <taxon>rosids</taxon>
        <taxon>fabids</taxon>
        <taxon>Cucurbitales</taxon>
        <taxon>Cucurbitaceae</taxon>
        <taxon>Cucurbiteae</taxon>
        <taxon>Cucurbita</taxon>
    </lineage>
</organism>
<keyword evidence="2" id="KW-0472">Membrane</keyword>
<dbReference type="GO" id="GO:0006900">
    <property type="term" value="P:vesicle budding from membrane"/>
    <property type="evidence" value="ECO:0007669"/>
    <property type="project" value="TreeGrafter"/>
</dbReference>
<dbReference type="GO" id="GO:0005905">
    <property type="term" value="C:clathrin-coated pit"/>
    <property type="evidence" value="ECO:0007669"/>
    <property type="project" value="TreeGrafter"/>
</dbReference>
<comment type="caution">
    <text evidence="4">The sequence shown here is derived from an EMBL/GenBank/DDBJ whole genome shotgun (WGS) entry which is preliminary data.</text>
</comment>
<dbReference type="Proteomes" id="UP000685013">
    <property type="component" value="Chromosome 5"/>
</dbReference>
<feature type="domain" description="ENTH" evidence="3">
    <location>
        <begin position="28"/>
        <end position="167"/>
    </location>
</feature>
<dbReference type="AlphaFoldDB" id="A0AAV6NK25"/>
<evidence type="ECO:0000313" key="4">
    <source>
        <dbReference type="EMBL" id="KAG6598708.1"/>
    </source>
</evidence>
<protein>
    <submittedName>
        <fullName evidence="4">Clathrin assembly protein</fullName>
    </submittedName>
</protein>
<evidence type="ECO:0000313" key="5">
    <source>
        <dbReference type="Proteomes" id="UP000685013"/>
    </source>
</evidence>
<dbReference type="GO" id="GO:0005545">
    <property type="term" value="F:1-phosphatidylinositol binding"/>
    <property type="evidence" value="ECO:0007669"/>
    <property type="project" value="TreeGrafter"/>
</dbReference>
<dbReference type="CDD" id="cd16987">
    <property type="entry name" value="ANTH_N_AP180_plant"/>
    <property type="match status" value="1"/>
</dbReference>
<gene>
    <name evidence="4" type="ORF">SDJN03_08486</name>
</gene>
<dbReference type="EMBL" id="JAGKQH010000005">
    <property type="protein sequence ID" value="KAG6598708.1"/>
    <property type="molecule type" value="Genomic_DNA"/>
</dbReference>
<evidence type="ECO:0000256" key="1">
    <source>
        <dbReference type="ARBA" id="ARBA00004308"/>
    </source>
</evidence>
<dbReference type="PANTHER" id="PTHR22951:SF24">
    <property type="entry name" value="ENTH DOMAIN-CONTAINING PROTEIN"/>
    <property type="match status" value="1"/>
</dbReference>